<proteinExistence type="predicted"/>
<sequence length="94" mass="11096">MSYMLERSYSFIKVLLISIILIKLSFVFPQFSFNIVKFIFCIICLYFFLNAIWKLIKWVIAPIIICFGILAIMNGKTGIFLNGILEFLKNMFMY</sequence>
<feature type="transmembrane region" description="Helical" evidence="1">
    <location>
        <begin position="12"/>
        <end position="29"/>
    </location>
</feature>
<name>A0A9X6QVA0_BACTJ</name>
<evidence type="ECO:0000313" key="2">
    <source>
        <dbReference type="EMBL" id="OUB59025.1"/>
    </source>
</evidence>
<reference evidence="2 3" key="1">
    <citation type="submission" date="2016-10" db="EMBL/GenBank/DDBJ databases">
        <title>Comparative genomics of Bacillus thuringiensis reveals a path to pathogens against multiple invertebrate hosts.</title>
        <authorList>
            <person name="Zheng J."/>
            <person name="Gao Q."/>
            <person name="Liu H."/>
            <person name="Peng D."/>
            <person name="Ruan L."/>
            <person name="Sun M."/>
        </authorList>
    </citation>
    <scope>NUCLEOTIDE SEQUENCE [LARGE SCALE GENOMIC DNA]</scope>
    <source>
        <strain evidence="2">BGSC 4CF1</strain>
    </source>
</reference>
<feature type="transmembrane region" description="Helical" evidence="1">
    <location>
        <begin position="60"/>
        <end position="85"/>
    </location>
</feature>
<protein>
    <submittedName>
        <fullName evidence="2">Uncharacterized protein</fullName>
    </submittedName>
</protein>
<feature type="transmembrane region" description="Helical" evidence="1">
    <location>
        <begin position="35"/>
        <end position="53"/>
    </location>
</feature>
<dbReference type="AlphaFoldDB" id="A0A9X6QVA0"/>
<evidence type="ECO:0000313" key="3">
    <source>
        <dbReference type="Proteomes" id="UP000194853"/>
    </source>
</evidence>
<gene>
    <name evidence="2" type="ORF">BK750_28645</name>
</gene>
<dbReference type="Proteomes" id="UP000194853">
    <property type="component" value="Unassembled WGS sequence"/>
</dbReference>
<keyword evidence="1" id="KW-0812">Transmembrane</keyword>
<comment type="caution">
    <text evidence="2">The sequence shown here is derived from an EMBL/GenBank/DDBJ whole genome shotgun (WGS) entry which is preliminary data.</text>
</comment>
<dbReference type="EMBL" id="MOOS01000189">
    <property type="protein sequence ID" value="OUB59025.1"/>
    <property type="molecule type" value="Genomic_DNA"/>
</dbReference>
<keyword evidence="1" id="KW-1133">Transmembrane helix</keyword>
<organism evidence="2 3">
    <name type="scientific">Bacillus thuringiensis subsp. jegathesan</name>
    <dbReference type="NCBI Taxonomy" id="56955"/>
    <lineage>
        <taxon>Bacteria</taxon>
        <taxon>Bacillati</taxon>
        <taxon>Bacillota</taxon>
        <taxon>Bacilli</taxon>
        <taxon>Bacillales</taxon>
        <taxon>Bacillaceae</taxon>
        <taxon>Bacillus</taxon>
        <taxon>Bacillus cereus group</taxon>
    </lineage>
</organism>
<accession>A0A9X6QVA0</accession>
<keyword evidence="1" id="KW-0472">Membrane</keyword>
<evidence type="ECO:0000256" key="1">
    <source>
        <dbReference type="SAM" id="Phobius"/>
    </source>
</evidence>